<evidence type="ECO:0000256" key="9">
    <source>
        <dbReference type="ARBA" id="ARBA00061535"/>
    </source>
</evidence>
<evidence type="ECO:0000256" key="13">
    <source>
        <dbReference type="ARBA" id="ARBA00077165"/>
    </source>
</evidence>
<reference evidence="16 17" key="1">
    <citation type="submission" date="2018-06" db="EMBL/GenBank/DDBJ databases">
        <title>Genomic Encyclopedia of Archaeal and Bacterial Type Strains, Phase II (KMG-II): from individual species to whole genera.</title>
        <authorList>
            <person name="Goeker M."/>
        </authorList>
    </citation>
    <scope>NUCLEOTIDE SEQUENCE [LARGE SCALE GENOMIC DNA]</scope>
    <source>
        <strain evidence="16 17">DSM 14825</strain>
    </source>
</reference>
<dbReference type="InterPro" id="IPR004616">
    <property type="entry name" value="Leu/Phe-tRNA_Trfase"/>
</dbReference>
<dbReference type="AlphaFoldDB" id="A0A327S9G9"/>
<comment type="caution">
    <text evidence="16">The sequence shown here is derived from an EMBL/GenBank/DDBJ whole genome shotgun (WGS) entry which is preliminary data.</text>
</comment>
<dbReference type="PANTHER" id="PTHR30098:SF2">
    <property type="entry name" value="LEUCYL_PHENYLALANYL-TRNA--PROTEIN TRANSFERASE"/>
    <property type="match status" value="1"/>
</dbReference>
<dbReference type="GO" id="GO:0030163">
    <property type="term" value="P:protein catabolic process"/>
    <property type="evidence" value="ECO:0007669"/>
    <property type="project" value="UniProtKB-UniRule"/>
</dbReference>
<dbReference type="SUPFAM" id="SSF55729">
    <property type="entry name" value="Acyl-CoA N-acyltransferases (Nat)"/>
    <property type="match status" value="1"/>
</dbReference>
<comment type="similarity">
    <text evidence="9 15">Belongs to the L/F-transferase family.</text>
</comment>
<keyword evidence="4 15" id="KW-0012">Acyltransferase</keyword>
<gene>
    <name evidence="15" type="primary">aat</name>
    <name evidence="16" type="ORF">LY11_04797</name>
</gene>
<evidence type="ECO:0000256" key="15">
    <source>
        <dbReference type="HAMAP-Rule" id="MF_00688"/>
    </source>
</evidence>
<dbReference type="GO" id="GO:0005737">
    <property type="term" value="C:cytoplasm"/>
    <property type="evidence" value="ECO:0007669"/>
    <property type="project" value="UniProtKB-SubCell"/>
</dbReference>
<dbReference type="Gene3D" id="3.40.630.70">
    <property type="entry name" value="Leucyl/phenylalanyl-tRNA-protein transferase, C-terminal domain"/>
    <property type="match status" value="1"/>
</dbReference>
<dbReference type="Pfam" id="PF03588">
    <property type="entry name" value="Leu_Phe_trans"/>
    <property type="match status" value="1"/>
</dbReference>
<dbReference type="InterPro" id="IPR042203">
    <property type="entry name" value="Leu/Phe-tRNA_Trfase_C"/>
</dbReference>
<dbReference type="PANTHER" id="PTHR30098">
    <property type="entry name" value="LEUCYL/PHENYLALANYL-TRNA--PROTEIN TRANSFERASE"/>
    <property type="match status" value="1"/>
</dbReference>
<protein>
    <recommendedName>
        <fullName evidence="11 15">Leucyl/phenylalanyl-tRNA--protein transferase</fullName>
        <ecNumber evidence="10 15">2.3.2.6</ecNumber>
    </recommendedName>
    <alternativeName>
        <fullName evidence="12 15">L/F-transferase</fullName>
    </alternativeName>
    <alternativeName>
        <fullName evidence="13 15">Leucyltransferase</fullName>
    </alternativeName>
    <alternativeName>
        <fullName evidence="14 15">Phenyalanyltransferase</fullName>
    </alternativeName>
</protein>
<comment type="function">
    <text evidence="8 15">Functions in the N-end rule pathway of protein degradation where it conjugates Leu, Phe and, less efficiently, Met from aminoacyl-tRNAs to the N-termini of proteins containing an N-terminal arginine or lysine.</text>
</comment>
<evidence type="ECO:0000256" key="1">
    <source>
        <dbReference type="ARBA" id="ARBA00004496"/>
    </source>
</evidence>
<evidence type="ECO:0000256" key="2">
    <source>
        <dbReference type="ARBA" id="ARBA00022490"/>
    </source>
</evidence>
<dbReference type="GO" id="GO:0008914">
    <property type="term" value="F:leucyl-tRNA--protein transferase activity"/>
    <property type="evidence" value="ECO:0007669"/>
    <property type="project" value="UniProtKB-UniRule"/>
</dbReference>
<evidence type="ECO:0000256" key="11">
    <source>
        <dbReference type="ARBA" id="ARBA00074372"/>
    </source>
</evidence>
<dbReference type="FunFam" id="3.30.70.3550:FF:000001">
    <property type="entry name" value="Leucyl/phenylalanyl-tRNA--protein transferase"/>
    <property type="match status" value="1"/>
</dbReference>
<evidence type="ECO:0000313" key="16">
    <source>
        <dbReference type="EMBL" id="RAJ22417.1"/>
    </source>
</evidence>
<sequence>MTVIKRLGLKFYIFVSMIFQLPEEELVFPDPCLAEEDGLLAIGGDLSKDRLVLAYQNGIFPWFSEGDPICWFAPPERCVILPEKVKVSKSMRKVIADGIFTVTMDRVFADVILCCAKSPRKDQDGTWITNAMQQAYINLHQYGWAHSVEVWYEGELAGGLYGVTVNGVFIGESMFSLKSNASKTALIWLCQQGNYRLIDCQVPNDHLMSLGAEMITREAYTEILHADL</sequence>
<accession>A0A327S9G9</accession>
<dbReference type="InterPro" id="IPR016181">
    <property type="entry name" value="Acyl_CoA_acyltransferase"/>
</dbReference>
<dbReference type="HAMAP" id="MF_00688">
    <property type="entry name" value="Leu_Phe_trans"/>
    <property type="match status" value="1"/>
</dbReference>
<comment type="subcellular location">
    <subcellularLocation>
        <location evidence="1 15">Cytoplasm</location>
    </subcellularLocation>
</comment>
<proteinExistence type="inferred from homology"/>
<keyword evidence="2 15" id="KW-0963">Cytoplasm</keyword>
<dbReference type="NCBIfam" id="TIGR00667">
    <property type="entry name" value="aat"/>
    <property type="match status" value="1"/>
</dbReference>
<evidence type="ECO:0000256" key="8">
    <source>
        <dbReference type="ARBA" id="ARBA00054043"/>
    </source>
</evidence>
<evidence type="ECO:0000256" key="5">
    <source>
        <dbReference type="ARBA" id="ARBA00050607"/>
    </source>
</evidence>
<dbReference type="EC" id="2.3.2.6" evidence="10 15"/>
<comment type="catalytic activity">
    <reaction evidence="6 15">
        <text>N-terminal L-arginyl-[protein] + L-leucyl-tRNA(Leu) = N-terminal L-leucyl-L-arginyl-[protein] + tRNA(Leu) + H(+)</text>
        <dbReference type="Rhea" id="RHEA:50416"/>
        <dbReference type="Rhea" id="RHEA-COMP:9613"/>
        <dbReference type="Rhea" id="RHEA-COMP:9622"/>
        <dbReference type="Rhea" id="RHEA-COMP:12672"/>
        <dbReference type="Rhea" id="RHEA-COMP:12673"/>
        <dbReference type="ChEBI" id="CHEBI:15378"/>
        <dbReference type="ChEBI" id="CHEBI:64719"/>
        <dbReference type="ChEBI" id="CHEBI:78442"/>
        <dbReference type="ChEBI" id="CHEBI:78494"/>
        <dbReference type="ChEBI" id="CHEBI:133044"/>
        <dbReference type="EC" id="2.3.2.6"/>
    </reaction>
</comment>
<evidence type="ECO:0000256" key="3">
    <source>
        <dbReference type="ARBA" id="ARBA00022679"/>
    </source>
</evidence>
<organism evidence="16 17">
    <name type="scientific">Pedobacter cryoconitis</name>
    <dbReference type="NCBI Taxonomy" id="188932"/>
    <lineage>
        <taxon>Bacteria</taxon>
        <taxon>Pseudomonadati</taxon>
        <taxon>Bacteroidota</taxon>
        <taxon>Sphingobacteriia</taxon>
        <taxon>Sphingobacteriales</taxon>
        <taxon>Sphingobacteriaceae</taxon>
        <taxon>Pedobacter</taxon>
    </lineage>
</organism>
<keyword evidence="3 15" id="KW-0808">Transferase</keyword>
<name>A0A327S9G9_9SPHI</name>
<dbReference type="Gene3D" id="3.30.70.3550">
    <property type="entry name" value="Leucyl/phenylalanyl-tRNA-protein transferase, N-terminal domain"/>
    <property type="match status" value="1"/>
</dbReference>
<evidence type="ECO:0000256" key="10">
    <source>
        <dbReference type="ARBA" id="ARBA00066767"/>
    </source>
</evidence>
<dbReference type="InterPro" id="IPR042221">
    <property type="entry name" value="Leu/Phe-tRNA_Trfase_N"/>
</dbReference>
<dbReference type="Proteomes" id="UP000249754">
    <property type="component" value="Unassembled WGS sequence"/>
</dbReference>
<evidence type="ECO:0000256" key="7">
    <source>
        <dbReference type="ARBA" id="ARBA00051538"/>
    </source>
</evidence>
<comment type="catalytic activity">
    <reaction evidence="7 15">
        <text>N-terminal L-lysyl-[protein] + L-leucyl-tRNA(Leu) = N-terminal L-leucyl-L-lysyl-[protein] + tRNA(Leu) + H(+)</text>
        <dbReference type="Rhea" id="RHEA:12340"/>
        <dbReference type="Rhea" id="RHEA-COMP:9613"/>
        <dbReference type="Rhea" id="RHEA-COMP:9622"/>
        <dbReference type="Rhea" id="RHEA-COMP:12670"/>
        <dbReference type="Rhea" id="RHEA-COMP:12671"/>
        <dbReference type="ChEBI" id="CHEBI:15378"/>
        <dbReference type="ChEBI" id="CHEBI:65249"/>
        <dbReference type="ChEBI" id="CHEBI:78442"/>
        <dbReference type="ChEBI" id="CHEBI:78494"/>
        <dbReference type="ChEBI" id="CHEBI:133043"/>
        <dbReference type="EC" id="2.3.2.6"/>
    </reaction>
</comment>
<dbReference type="EMBL" id="QLLR01000038">
    <property type="protein sequence ID" value="RAJ22417.1"/>
    <property type="molecule type" value="Genomic_DNA"/>
</dbReference>
<dbReference type="STRING" id="188932.AY601_4365"/>
<evidence type="ECO:0000313" key="17">
    <source>
        <dbReference type="Proteomes" id="UP000249754"/>
    </source>
</evidence>
<comment type="catalytic activity">
    <reaction evidence="5 15">
        <text>L-phenylalanyl-tRNA(Phe) + an N-terminal L-alpha-aminoacyl-[protein] = an N-terminal L-phenylalanyl-L-alpha-aminoacyl-[protein] + tRNA(Phe)</text>
        <dbReference type="Rhea" id="RHEA:43632"/>
        <dbReference type="Rhea" id="RHEA-COMP:9668"/>
        <dbReference type="Rhea" id="RHEA-COMP:9699"/>
        <dbReference type="Rhea" id="RHEA-COMP:10636"/>
        <dbReference type="Rhea" id="RHEA-COMP:10637"/>
        <dbReference type="ChEBI" id="CHEBI:78442"/>
        <dbReference type="ChEBI" id="CHEBI:78531"/>
        <dbReference type="ChEBI" id="CHEBI:78597"/>
        <dbReference type="ChEBI" id="CHEBI:83561"/>
        <dbReference type="EC" id="2.3.2.6"/>
    </reaction>
</comment>
<evidence type="ECO:0000256" key="12">
    <source>
        <dbReference type="ARBA" id="ARBA00077136"/>
    </source>
</evidence>
<evidence type="ECO:0000256" key="14">
    <source>
        <dbReference type="ARBA" id="ARBA00083640"/>
    </source>
</evidence>
<evidence type="ECO:0000256" key="6">
    <source>
        <dbReference type="ARBA" id="ARBA00050652"/>
    </source>
</evidence>
<evidence type="ECO:0000256" key="4">
    <source>
        <dbReference type="ARBA" id="ARBA00023315"/>
    </source>
</evidence>